<dbReference type="GO" id="GO:2001070">
    <property type="term" value="F:starch binding"/>
    <property type="evidence" value="ECO:0007669"/>
    <property type="project" value="InterPro"/>
</dbReference>
<feature type="signal peptide" evidence="1">
    <location>
        <begin position="1"/>
        <end position="21"/>
    </location>
</feature>
<keyword evidence="1" id="KW-0732">Signal</keyword>
<proteinExistence type="predicted"/>
<dbReference type="Pfam" id="PF18962">
    <property type="entry name" value="Por_Secre_tail"/>
    <property type="match status" value="1"/>
</dbReference>
<feature type="domain" description="Secretion system C-terminal sorting" evidence="2">
    <location>
        <begin position="512"/>
        <end position="585"/>
    </location>
</feature>
<evidence type="ECO:0000313" key="3">
    <source>
        <dbReference type="EMBL" id="MBK9981938.1"/>
    </source>
</evidence>
<dbReference type="InterPro" id="IPR026444">
    <property type="entry name" value="Secre_tail"/>
</dbReference>
<sequence length="587" mass="62800">MMKLRLLFSLFVMITVVSIHAQITTVGLIGSGTPYGWDADTSMIQDAVNPDLWSIDVDLTNGEAKFRANDAWTQNWGYTDFPKGTGTQDGPNIPVRAGFTHVTFNSATGEYYFSVYSDIGIIGSASLFGWDSDVNMYQDTGDANVYTLSLPLVAGEAKFRQDDDWAVNWGATDFPSGVGTQNGPNIPIVTGGDYNVTFNKGTGAYNFTLTSFASIGLIGDATPGGSTPTPFTSGSTPGQWSLTVILTDGTVQFQGDAVATWGGTDYPAGTATLGGPAIAVTAGRYLINFNSKTLAYEFIPVEYYQVVGIIGDATPLGWDADTDMELNPLGDSTDWKLRIVLTDGELKFRANHDWAVNWGAGDFPTGFALRDGPNVPVTAGEYNIYFSSFTGQYAFVLLQVFSAMGVVGAGSPTGSWDIDTQMNKDPNDENNWILPSGDFTTGDVKFRAEGAWTFNWGATSFPTGTGTQDGPNIPVTAGTYGVTLNSNTGEYAFGDPITATHDILNPSSIKAFPNPANEVLNVDLSAIDMKGDVTMKVYDINGKLLLTDVQQGAPQMKIGVAALPSGFYTINISNGRYIIGKKFSIMR</sequence>
<gene>
    <name evidence="3" type="ORF">IPP15_05850</name>
</gene>
<evidence type="ECO:0000313" key="4">
    <source>
        <dbReference type="Proteomes" id="UP000808337"/>
    </source>
</evidence>
<dbReference type="AlphaFoldDB" id="A0A9D7STY3"/>
<dbReference type="Proteomes" id="UP000808337">
    <property type="component" value="Unassembled WGS sequence"/>
</dbReference>
<dbReference type="EMBL" id="JADKGY010000001">
    <property type="protein sequence ID" value="MBK9981938.1"/>
    <property type="molecule type" value="Genomic_DNA"/>
</dbReference>
<name>A0A9D7STY3_9BACT</name>
<accession>A0A9D7STY3</accession>
<dbReference type="Gene3D" id="2.60.40.3620">
    <property type="match status" value="4"/>
</dbReference>
<comment type="caution">
    <text evidence="3">The sequence shown here is derived from an EMBL/GenBank/DDBJ whole genome shotgun (WGS) entry which is preliminary data.</text>
</comment>
<organism evidence="3 4">
    <name type="scientific">Candidatus Opimibacter skivensis</name>
    <dbReference type="NCBI Taxonomy" id="2982028"/>
    <lineage>
        <taxon>Bacteria</taxon>
        <taxon>Pseudomonadati</taxon>
        <taxon>Bacteroidota</taxon>
        <taxon>Saprospiria</taxon>
        <taxon>Saprospirales</taxon>
        <taxon>Saprospiraceae</taxon>
        <taxon>Candidatus Opimibacter</taxon>
    </lineage>
</organism>
<dbReference type="NCBIfam" id="TIGR04183">
    <property type="entry name" value="Por_Secre_tail"/>
    <property type="match status" value="1"/>
</dbReference>
<dbReference type="GO" id="GO:0019867">
    <property type="term" value="C:outer membrane"/>
    <property type="evidence" value="ECO:0007669"/>
    <property type="project" value="InterPro"/>
</dbReference>
<protein>
    <submittedName>
        <fullName evidence="3">SusF/SusE family outer membrane protein</fullName>
    </submittedName>
</protein>
<evidence type="ECO:0000256" key="1">
    <source>
        <dbReference type="SAM" id="SignalP"/>
    </source>
</evidence>
<reference evidence="3 4" key="1">
    <citation type="submission" date="2020-10" db="EMBL/GenBank/DDBJ databases">
        <title>Connecting structure to function with the recovery of over 1000 high-quality activated sludge metagenome-assembled genomes encoding full-length rRNA genes using long-read sequencing.</title>
        <authorList>
            <person name="Singleton C.M."/>
            <person name="Petriglieri F."/>
            <person name="Kristensen J.M."/>
            <person name="Kirkegaard R.H."/>
            <person name="Michaelsen T.Y."/>
            <person name="Andersen M.H."/>
            <person name="Karst S.M."/>
            <person name="Dueholm M.S."/>
            <person name="Nielsen P.H."/>
            <person name="Albertsen M."/>
        </authorList>
    </citation>
    <scope>NUCLEOTIDE SEQUENCE [LARGE SCALE GENOMIC DNA]</scope>
    <source>
        <strain evidence="3">Ribe_18-Q3-R11-54_MAXAC.273</strain>
    </source>
</reference>
<evidence type="ECO:0000259" key="2">
    <source>
        <dbReference type="Pfam" id="PF18962"/>
    </source>
</evidence>
<feature type="chain" id="PRO_5038956982" evidence="1">
    <location>
        <begin position="22"/>
        <end position="587"/>
    </location>
</feature>